<dbReference type="InterPro" id="IPR036388">
    <property type="entry name" value="WH-like_DNA-bd_sf"/>
</dbReference>
<dbReference type="AlphaFoldDB" id="A0A099JBD1"/>
<dbReference type="Pfam" id="PF03861">
    <property type="entry name" value="ANTAR"/>
    <property type="match status" value="1"/>
</dbReference>
<comment type="caution">
    <text evidence="4">The sequence shown here is derived from an EMBL/GenBank/DDBJ whole genome shotgun (WGS) entry which is preliminary data.</text>
</comment>
<name>A0A099JBD1_9MICO</name>
<dbReference type="eggNOG" id="COG2203">
    <property type="taxonomic scope" value="Bacteria"/>
</dbReference>
<reference evidence="4 6" key="1">
    <citation type="submission" date="2014-08" db="EMBL/GenBank/DDBJ databases">
        <authorList>
            <person name="Sisinthy S."/>
        </authorList>
    </citation>
    <scope>NUCLEOTIDE SEQUENCE [LARGE SCALE GENOMIC DNA]</scope>
    <source>
        <strain evidence="4 6">RuG17</strain>
    </source>
</reference>
<dbReference type="InterPro" id="IPR005561">
    <property type="entry name" value="ANTAR"/>
</dbReference>
<gene>
    <name evidence="5" type="ORF">BJ997_001696</name>
    <name evidence="4" type="ORF">GY21_09635</name>
</gene>
<dbReference type="GO" id="GO:0003723">
    <property type="term" value="F:RNA binding"/>
    <property type="evidence" value="ECO:0007669"/>
    <property type="project" value="InterPro"/>
</dbReference>
<dbReference type="EMBL" id="JPXF01000034">
    <property type="protein sequence ID" value="KGJ75694.1"/>
    <property type="molecule type" value="Genomic_DNA"/>
</dbReference>
<evidence type="ECO:0000313" key="4">
    <source>
        <dbReference type="EMBL" id="KGJ75694.1"/>
    </source>
</evidence>
<dbReference type="STRING" id="1001240.GY21_09635"/>
<dbReference type="Gene3D" id="1.10.10.10">
    <property type="entry name" value="Winged helix-like DNA-binding domain superfamily/Winged helix DNA-binding domain"/>
    <property type="match status" value="1"/>
</dbReference>
<feature type="domain" description="ANTAR" evidence="3">
    <location>
        <begin position="160"/>
        <end position="221"/>
    </location>
</feature>
<reference evidence="5 7" key="2">
    <citation type="submission" date="2020-08" db="EMBL/GenBank/DDBJ databases">
        <title>Sequencing the genomes of 1000 actinobacteria strains.</title>
        <authorList>
            <person name="Klenk H.-P."/>
        </authorList>
    </citation>
    <scope>NUCLEOTIDE SEQUENCE [LARGE SCALE GENOMIC DNA]</scope>
    <source>
        <strain evidence="5 7">DSM 21065</strain>
    </source>
</reference>
<dbReference type="Proteomes" id="UP000029864">
    <property type="component" value="Unassembled WGS sequence"/>
</dbReference>
<evidence type="ECO:0000256" key="2">
    <source>
        <dbReference type="ARBA" id="ARBA00023163"/>
    </source>
</evidence>
<accession>A0A099JBD1</accession>
<dbReference type="Gene3D" id="3.30.450.40">
    <property type="match status" value="1"/>
</dbReference>
<evidence type="ECO:0000313" key="5">
    <source>
        <dbReference type="EMBL" id="MBB5641148.1"/>
    </source>
</evidence>
<dbReference type="InterPro" id="IPR029016">
    <property type="entry name" value="GAF-like_dom_sf"/>
</dbReference>
<dbReference type="Proteomes" id="UP000561726">
    <property type="component" value="Unassembled WGS sequence"/>
</dbReference>
<dbReference type="PROSITE" id="PS50921">
    <property type="entry name" value="ANTAR"/>
    <property type="match status" value="1"/>
</dbReference>
<sequence length="233" mass="24509">MAGRQPFGVAIDQLSRAHEQSSSLCDPFLTVVPVDGAVVSTFGAPFGAETVCASDQKSARFDELQLDLGEGPGWDALRTGLPVAVHDIRSGTESLWPALLSAVGGVGIRGVSAFPLMMGSLMIGAVGLYSWNPGTLTPPERLDASMLASIVAKQVLRRALNAQTFTSPEGDNESYSRRVVHQATGMVLAQLNLSAADALLIIHGHAFSNGRTVRDVAADVVARRLDLSSLLDS</sequence>
<dbReference type="RefSeq" id="WP_035836514.1">
    <property type="nucleotide sequence ID" value="NZ_JACHBQ010000001.1"/>
</dbReference>
<evidence type="ECO:0000259" key="3">
    <source>
        <dbReference type="PROSITE" id="PS50921"/>
    </source>
</evidence>
<dbReference type="SMART" id="SM01012">
    <property type="entry name" value="ANTAR"/>
    <property type="match status" value="1"/>
</dbReference>
<keyword evidence="2" id="KW-0804">Transcription</keyword>
<protein>
    <recommendedName>
        <fullName evidence="3">ANTAR domain-containing protein</fullName>
    </recommendedName>
</protein>
<dbReference type="EMBL" id="JACHBQ010000001">
    <property type="protein sequence ID" value="MBB5641148.1"/>
    <property type="molecule type" value="Genomic_DNA"/>
</dbReference>
<proteinExistence type="predicted"/>
<evidence type="ECO:0000256" key="1">
    <source>
        <dbReference type="ARBA" id="ARBA00023015"/>
    </source>
</evidence>
<dbReference type="SUPFAM" id="SSF55781">
    <property type="entry name" value="GAF domain-like"/>
    <property type="match status" value="1"/>
</dbReference>
<evidence type="ECO:0000313" key="6">
    <source>
        <dbReference type="Proteomes" id="UP000029864"/>
    </source>
</evidence>
<keyword evidence="1" id="KW-0805">Transcription regulation</keyword>
<evidence type="ECO:0000313" key="7">
    <source>
        <dbReference type="Proteomes" id="UP000561726"/>
    </source>
</evidence>
<dbReference type="OrthoDB" id="7466251at2"/>
<organism evidence="4 6">
    <name type="scientific">Cryobacterium roopkundense</name>
    <dbReference type="NCBI Taxonomy" id="1001240"/>
    <lineage>
        <taxon>Bacteria</taxon>
        <taxon>Bacillati</taxon>
        <taxon>Actinomycetota</taxon>
        <taxon>Actinomycetes</taxon>
        <taxon>Micrococcales</taxon>
        <taxon>Microbacteriaceae</taxon>
        <taxon>Cryobacterium</taxon>
    </lineage>
</organism>
<keyword evidence="6" id="KW-1185">Reference proteome</keyword>